<comment type="caution">
    <text evidence="9">The sequence shown here is derived from an EMBL/GenBank/DDBJ whole genome shotgun (WGS) entry which is preliminary data.</text>
</comment>
<dbReference type="PIRSF" id="PIRSF001549">
    <property type="entry name" value="His-tRNA_synth"/>
    <property type="match status" value="1"/>
</dbReference>
<dbReference type="Pfam" id="PF03129">
    <property type="entry name" value="HGTP_anticodon"/>
    <property type="match status" value="1"/>
</dbReference>
<dbReference type="PANTHER" id="PTHR43707">
    <property type="entry name" value="HISTIDYL-TRNA SYNTHETASE"/>
    <property type="match status" value="1"/>
</dbReference>
<evidence type="ECO:0000256" key="7">
    <source>
        <dbReference type="SAM" id="MobiDB-lite"/>
    </source>
</evidence>
<feature type="binding site" evidence="6">
    <location>
        <position position="91"/>
    </location>
    <ligand>
        <name>L-histidine</name>
        <dbReference type="ChEBI" id="CHEBI:57595"/>
    </ligand>
</feature>
<dbReference type="GO" id="GO:0006427">
    <property type="term" value="P:histidyl-tRNA aminoacylation"/>
    <property type="evidence" value="ECO:0007669"/>
    <property type="project" value="InterPro"/>
</dbReference>
<dbReference type="EC" id="6.1.1.21" evidence="2"/>
<dbReference type="GO" id="GO:0005524">
    <property type="term" value="F:ATP binding"/>
    <property type="evidence" value="ECO:0007669"/>
    <property type="project" value="InterPro"/>
</dbReference>
<comment type="similarity">
    <text evidence="1">Belongs to the class-II aminoacyl-tRNA synthetase family.</text>
</comment>
<dbReference type="EMBL" id="JAAAUY010000345">
    <property type="protein sequence ID" value="KAF9331148.1"/>
    <property type="molecule type" value="Genomic_DNA"/>
</dbReference>
<keyword evidence="3" id="KW-0547">Nucleotide-binding</keyword>
<dbReference type="AlphaFoldDB" id="A0A9P5VLT3"/>
<evidence type="ECO:0000256" key="5">
    <source>
        <dbReference type="ARBA" id="ARBA00047639"/>
    </source>
</evidence>
<gene>
    <name evidence="9" type="ORF">BG006_005985</name>
</gene>
<proteinExistence type="inferred from homology"/>
<dbReference type="InterPro" id="IPR004154">
    <property type="entry name" value="Anticodon-bd"/>
</dbReference>
<keyword evidence="10" id="KW-1185">Reference proteome</keyword>
<evidence type="ECO:0000256" key="6">
    <source>
        <dbReference type="PIRSR" id="PIRSR001549-1"/>
    </source>
</evidence>
<dbReference type="GO" id="GO:0005737">
    <property type="term" value="C:cytoplasm"/>
    <property type="evidence" value="ECO:0007669"/>
    <property type="project" value="InterPro"/>
</dbReference>
<dbReference type="InterPro" id="IPR015807">
    <property type="entry name" value="His-tRNA-ligase"/>
</dbReference>
<evidence type="ECO:0000256" key="1">
    <source>
        <dbReference type="ARBA" id="ARBA00008226"/>
    </source>
</evidence>
<sequence>VTTPILEYSQVFERTLGDDSDVVGKELYSFEDKGGSRLTMRPEGTAGITRALISQKLYNDLPQKYYYHGPMFRHERPQKGRLRQFEQFGVEVYGQGHASSDVETIELASEFLKSIGLTNTTLEINSLGDSQSRQNYRTALKDYLLQHVGGLSQDSVNRLSTNPLRILDSKSPQDIDILQDCPVLSDYLSQASRDRFSFITETLSALQIPYVINPRLVRGLDYYQDTVFEFKVSDSPLLGAQQGTVLAGGRYDGLVEKMGGPTGVSSIGWAAGLERLSLLVGGLQLVPEPARPVAVIPVPDRPTSGSRSSPVESATSLTRIHKEALTICGALREQGIRTEFMHLTQTVSAKSQLPKQLARASKLNASHAVIVGTTEIQEGVLTVKDLDKSTQQKSSLQEMVQKLRAEKGLKLL</sequence>
<feature type="binding site" evidence="6">
    <location>
        <position position="73"/>
    </location>
    <ligand>
        <name>L-histidine</name>
        <dbReference type="ChEBI" id="CHEBI:57595"/>
    </ligand>
</feature>
<dbReference type="Gene3D" id="3.40.50.800">
    <property type="entry name" value="Anticodon-binding domain"/>
    <property type="match status" value="1"/>
</dbReference>
<evidence type="ECO:0000313" key="10">
    <source>
        <dbReference type="Proteomes" id="UP000696485"/>
    </source>
</evidence>
<dbReference type="SUPFAM" id="SSF52954">
    <property type="entry name" value="Class II aaRS ABD-related"/>
    <property type="match status" value="1"/>
</dbReference>
<accession>A0A9P5VLT3</accession>
<protein>
    <recommendedName>
        <fullName evidence="2">histidine--tRNA ligase</fullName>
        <ecNumber evidence="2">6.1.1.21</ecNumber>
    </recommendedName>
    <alternativeName>
        <fullName evidence="4">Histidyl-tRNA synthetase</fullName>
    </alternativeName>
</protein>
<feature type="domain" description="Aminoacyl-transfer RNA synthetases class-II family profile" evidence="8">
    <location>
        <begin position="1"/>
        <end position="297"/>
    </location>
</feature>
<dbReference type="SUPFAM" id="SSF55681">
    <property type="entry name" value="Class II aaRS and biotin synthetases"/>
    <property type="match status" value="1"/>
</dbReference>
<feature type="binding site" evidence="6">
    <location>
        <begin position="43"/>
        <end position="45"/>
    </location>
    <ligand>
        <name>L-histidine</name>
        <dbReference type="ChEBI" id="CHEBI:57595"/>
    </ligand>
</feature>
<comment type="catalytic activity">
    <reaction evidence="5">
        <text>tRNA(His) + L-histidine + ATP = L-histidyl-tRNA(His) + AMP + diphosphate + H(+)</text>
        <dbReference type="Rhea" id="RHEA:17313"/>
        <dbReference type="Rhea" id="RHEA-COMP:9665"/>
        <dbReference type="Rhea" id="RHEA-COMP:9689"/>
        <dbReference type="ChEBI" id="CHEBI:15378"/>
        <dbReference type="ChEBI" id="CHEBI:30616"/>
        <dbReference type="ChEBI" id="CHEBI:33019"/>
        <dbReference type="ChEBI" id="CHEBI:57595"/>
        <dbReference type="ChEBI" id="CHEBI:78442"/>
        <dbReference type="ChEBI" id="CHEBI:78527"/>
        <dbReference type="ChEBI" id="CHEBI:456215"/>
        <dbReference type="EC" id="6.1.1.21"/>
    </reaction>
</comment>
<dbReference type="GO" id="GO:0004821">
    <property type="term" value="F:histidine-tRNA ligase activity"/>
    <property type="evidence" value="ECO:0007669"/>
    <property type="project" value="UniProtKB-EC"/>
</dbReference>
<dbReference type="PANTHER" id="PTHR43707:SF1">
    <property type="entry name" value="HISTIDINE--TRNA LIGASE, MITOCHONDRIAL-RELATED"/>
    <property type="match status" value="1"/>
</dbReference>
<evidence type="ECO:0000256" key="3">
    <source>
        <dbReference type="ARBA" id="ARBA00022741"/>
    </source>
</evidence>
<dbReference type="PROSITE" id="PS50862">
    <property type="entry name" value="AA_TRNA_LIGASE_II"/>
    <property type="match status" value="1"/>
</dbReference>
<organism evidence="9 10">
    <name type="scientific">Podila minutissima</name>
    <dbReference type="NCBI Taxonomy" id="64525"/>
    <lineage>
        <taxon>Eukaryota</taxon>
        <taxon>Fungi</taxon>
        <taxon>Fungi incertae sedis</taxon>
        <taxon>Mucoromycota</taxon>
        <taxon>Mortierellomycotina</taxon>
        <taxon>Mortierellomycetes</taxon>
        <taxon>Mortierellales</taxon>
        <taxon>Mortierellaceae</taxon>
        <taxon>Podila</taxon>
    </lineage>
</organism>
<dbReference type="Pfam" id="PF13393">
    <property type="entry name" value="tRNA-synt_His"/>
    <property type="match status" value="1"/>
</dbReference>
<feature type="binding site" evidence="6">
    <location>
        <position position="218"/>
    </location>
    <ligand>
        <name>L-histidine</name>
        <dbReference type="ChEBI" id="CHEBI:57595"/>
    </ligand>
</feature>
<feature type="region of interest" description="Disordered" evidence="7">
    <location>
        <begin position="296"/>
        <end position="315"/>
    </location>
</feature>
<dbReference type="InterPro" id="IPR006195">
    <property type="entry name" value="aa-tRNA-synth_II"/>
</dbReference>
<feature type="binding site" evidence="6">
    <location>
        <begin position="222"/>
        <end position="223"/>
    </location>
    <ligand>
        <name>L-histidine</name>
        <dbReference type="ChEBI" id="CHEBI:57595"/>
    </ligand>
</feature>
<feature type="binding site" evidence="6">
    <location>
        <position position="87"/>
    </location>
    <ligand>
        <name>L-histidine</name>
        <dbReference type="ChEBI" id="CHEBI:57595"/>
    </ligand>
</feature>
<dbReference type="NCBIfam" id="TIGR00442">
    <property type="entry name" value="hisS"/>
    <property type="match status" value="1"/>
</dbReference>
<name>A0A9P5VLT3_9FUNG</name>
<reference evidence="9" key="1">
    <citation type="journal article" date="2020" name="Fungal Divers.">
        <title>Resolving the Mortierellaceae phylogeny through synthesis of multi-gene phylogenetics and phylogenomics.</title>
        <authorList>
            <person name="Vandepol N."/>
            <person name="Liber J."/>
            <person name="Desiro A."/>
            <person name="Na H."/>
            <person name="Kennedy M."/>
            <person name="Barry K."/>
            <person name="Grigoriev I.V."/>
            <person name="Miller A.N."/>
            <person name="O'Donnell K."/>
            <person name="Stajich J.E."/>
            <person name="Bonito G."/>
        </authorList>
    </citation>
    <scope>NUCLEOTIDE SEQUENCE</scope>
    <source>
        <strain evidence="9">NVP1</strain>
    </source>
</reference>
<dbReference type="InterPro" id="IPR004516">
    <property type="entry name" value="HisRS/HisZ"/>
</dbReference>
<dbReference type="InterPro" id="IPR036621">
    <property type="entry name" value="Anticodon-bd_dom_sf"/>
</dbReference>
<dbReference type="InterPro" id="IPR041715">
    <property type="entry name" value="HisRS-like_core"/>
</dbReference>
<dbReference type="InterPro" id="IPR045864">
    <property type="entry name" value="aa-tRNA-synth_II/BPL/LPL"/>
</dbReference>
<evidence type="ECO:0000256" key="4">
    <source>
        <dbReference type="ARBA" id="ARBA00030619"/>
    </source>
</evidence>
<dbReference type="Gene3D" id="3.30.930.10">
    <property type="entry name" value="Bira Bifunctional Protein, Domain 2"/>
    <property type="match status" value="1"/>
</dbReference>
<dbReference type="Proteomes" id="UP000696485">
    <property type="component" value="Unassembled WGS sequence"/>
</dbReference>
<feature type="compositionally biased region" description="Polar residues" evidence="7">
    <location>
        <begin position="303"/>
        <end position="315"/>
    </location>
</feature>
<feature type="non-terminal residue" evidence="9">
    <location>
        <position position="412"/>
    </location>
</feature>
<evidence type="ECO:0000313" key="9">
    <source>
        <dbReference type="EMBL" id="KAF9331148.1"/>
    </source>
</evidence>
<dbReference type="CDD" id="cd00773">
    <property type="entry name" value="HisRS-like_core"/>
    <property type="match status" value="1"/>
</dbReference>
<dbReference type="HAMAP" id="MF_00127">
    <property type="entry name" value="His_tRNA_synth"/>
    <property type="match status" value="1"/>
</dbReference>
<evidence type="ECO:0000259" key="8">
    <source>
        <dbReference type="PROSITE" id="PS50862"/>
    </source>
</evidence>
<evidence type="ECO:0000256" key="2">
    <source>
        <dbReference type="ARBA" id="ARBA00012815"/>
    </source>
</evidence>